<keyword evidence="3" id="KW-1185">Reference proteome</keyword>
<evidence type="ECO:0000256" key="1">
    <source>
        <dbReference type="SAM" id="Phobius"/>
    </source>
</evidence>
<keyword evidence="1" id="KW-0812">Transmembrane</keyword>
<reference evidence="2 3" key="1">
    <citation type="submission" date="2018-05" db="EMBL/GenBank/DDBJ databases">
        <title>Genomic Encyclopedia of Type Strains, Phase IV (KMG-IV): sequencing the most valuable type-strain genomes for metagenomic binning, comparative biology and taxonomic classification.</title>
        <authorList>
            <person name="Goeker M."/>
        </authorList>
    </citation>
    <scope>NUCLEOTIDE SEQUENCE [LARGE SCALE GENOMIC DNA]</scope>
    <source>
        <strain evidence="2 3">DSM 25350</strain>
    </source>
</reference>
<sequence>MIKFTFKKPPTLSLYCYSIGFIIITLTMLHQFAQWQLLTVVINQQLFMIGAIIVAVGSLFNWLLPLWKQHLSNKQR</sequence>
<feature type="transmembrane region" description="Helical" evidence="1">
    <location>
        <begin position="12"/>
        <end position="33"/>
    </location>
</feature>
<proteinExistence type="predicted"/>
<dbReference type="Proteomes" id="UP000245790">
    <property type="component" value="Unassembled WGS sequence"/>
</dbReference>
<dbReference type="EMBL" id="QGGU01000013">
    <property type="protein sequence ID" value="PWK46383.1"/>
    <property type="molecule type" value="Genomic_DNA"/>
</dbReference>
<organism evidence="2 3">
    <name type="scientific">Pleionea mediterranea</name>
    <dbReference type="NCBI Taxonomy" id="523701"/>
    <lineage>
        <taxon>Bacteria</taxon>
        <taxon>Pseudomonadati</taxon>
        <taxon>Pseudomonadota</taxon>
        <taxon>Gammaproteobacteria</taxon>
        <taxon>Oceanospirillales</taxon>
        <taxon>Pleioneaceae</taxon>
        <taxon>Pleionea</taxon>
    </lineage>
</organism>
<evidence type="ECO:0000313" key="3">
    <source>
        <dbReference type="Proteomes" id="UP000245790"/>
    </source>
</evidence>
<protein>
    <submittedName>
        <fullName evidence="2">Uncharacterized protein</fullName>
    </submittedName>
</protein>
<keyword evidence="1" id="KW-0472">Membrane</keyword>
<dbReference type="AlphaFoldDB" id="A0A316FD77"/>
<dbReference type="RefSeq" id="WP_109764818.1">
    <property type="nucleotide sequence ID" value="NZ_QGGU01000013.1"/>
</dbReference>
<feature type="transmembrane region" description="Helical" evidence="1">
    <location>
        <begin position="45"/>
        <end position="67"/>
    </location>
</feature>
<evidence type="ECO:0000313" key="2">
    <source>
        <dbReference type="EMBL" id="PWK46383.1"/>
    </source>
</evidence>
<accession>A0A316FD77</accession>
<keyword evidence="1" id="KW-1133">Transmembrane helix</keyword>
<gene>
    <name evidence="2" type="ORF">C8D97_11368</name>
</gene>
<dbReference type="OrthoDB" id="9885719at2"/>
<name>A0A316FD77_9GAMM</name>
<comment type="caution">
    <text evidence="2">The sequence shown here is derived from an EMBL/GenBank/DDBJ whole genome shotgun (WGS) entry which is preliminary data.</text>
</comment>